<proteinExistence type="predicted"/>
<reference evidence="1" key="1">
    <citation type="journal article" date="2020" name="bioRxiv">
        <title>Chromosome-level reference genome of the European wasp spider Argiope bruennichi: a resource for studies on range expansion and evolutionary adaptation.</title>
        <authorList>
            <person name="Sheffer M.M."/>
            <person name="Hoppe A."/>
            <person name="Krehenwinkel H."/>
            <person name="Uhl G."/>
            <person name="Kuss A.W."/>
            <person name="Jensen L."/>
            <person name="Jensen C."/>
            <person name="Gillespie R.G."/>
            <person name="Hoff K.J."/>
            <person name="Prost S."/>
        </authorList>
    </citation>
    <scope>NUCLEOTIDE SEQUENCE</scope>
</reference>
<dbReference type="EMBL" id="JABXBU010002231">
    <property type="protein sequence ID" value="KAF8763167.1"/>
    <property type="molecule type" value="Genomic_DNA"/>
</dbReference>
<protein>
    <submittedName>
        <fullName evidence="1">Uncharacterized protein</fullName>
    </submittedName>
</protein>
<name>A0A8T0DZD9_ARGBR</name>
<comment type="caution">
    <text evidence="1">The sequence shown here is derived from an EMBL/GenBank/DDBJ whole genome shotgun (WGS) entry which is preliminary data.</text>
</comment>
<organism evidence="1 2">
    <name type="scientific">Argiope bruennichi</name>
    <name type="common">Wasp spider</name>
    <name type="synonym">Aranea bruennichi</name>
    <dbReference type="NCBI Taxonomy" id="94029"/>
    <lineage>
        <taxon>Eukaryota</taxon>
        <taxon>Metazoa</taxon>
        <taxon>Ecdysozoa</taxon>
        <taxon>Arthropoda</taxon>
        <taxon>Chelicerata</taxon>
        <taxon>Arachnida</taxon>
        <taxon>Araneae</taxon>
        <taxon>Araneomorphae</taxon>
        <taxon>Entelegynae</taxon>
        <taxon>Araneoidea</taxon>
        <taxon>Araneidae</taxon>
        <taxon>Argiope</taxon>
    </lineage>
</organism>
<gene>
    <name evidence="1" type="ORF">HNY73_021374</name>
</gene>
<accession>A0A8T0DZD9</accession>
<dbReference type="Proteomes" id="UP000807504">
    <property type="component" value="Unassembled WGS sequence"/>
</dbReference>
<evidence type="ECO:0000313" key="2">
    <source>
        <dbReference type="Proteomes" id="UP000807504"/>
    </source>
</evidence>
<dbReference type="AlphaFoldDB" id="A0A8T0DZD9"/>
<sequence length="206" mass="22814">MTSGMATQSVQFLYANILISDNSSESAVAVAFETHLPGLVLYPVFCRDNYPLDAAAGKDFYIYDIRSGTEDLSSAIELQDQLIHLLKSAGMELHKWSSNNPVLLQKVSTADREYNFDNPNSATLKTLGLQFNPQKDAFSFSVRKIDLKALFLHVADEGALAPPTPCKFHPLNDVFSLRHRCLGTDRATDIKMESSGSVFLEEAKVH</sequence>
<reference evidence="1" key="2">
    <citation type="submission" date="2020-06" db="EMBL/GenBank/DDBJ databases">
        <authorList>
            <person name="Sheffer M."/>
        </authorList>
    </citation>
    <scope>NUCLEOTIDE SEQUENCE</scope>
</reference>
<evidence type="ECO:0000313" key="1">
    <source>
        <dbReference type="EMBL" id="KAF8763167.1"/>
    </source>
</evidence>
<keyword evidence="2" id="KW-1185">Reference proteome</keyword>